<dbReference type="STRING" id="137838.GCA_001458595_01773"/>
<dbReference type="GO" id="GO:0030983">
    <property type="term" value="F:mismatched DNA binding"/>
    <property type="evidence" value="ECO:0007669"/>
    <property type="project" value="InterPro"/>
</dbReference>
<gene>
    <name evidence="6" type="ORF">CQ394_01625</name>
</gene>
<dbReference type="GO" id="GO:0005524">
    <property type="term" value="F:ATP binding"/>
    <property type="evidence" value="ECO:0007669"/>
    <property type="project" value="UniProtKB-KW"/>
</dbReference>
<protein>
    <submittedName>
        <fullName evidence="6">DNA mismatch repair protein</fullName>
    </submittedName>
</protein>
<sequence length="622" mass="72339">MQSLKVYANRKRKYDLLIKKQKKYMNNLIISKVIIVILGGISLISLYSLKNSYFFMIIAIVTIILLFFLDSLYKNVENKNKYTIILHDINKNSIERLNGRWNLFDDTGEEFIDENHNYSYDLDIFGKNSLFQWINTSNSYMGRQKLKNVLTEIPKDKQDIYDRQAAVEELAEKIYFRQRLETEGKKIPNSRQDPNELFLWMKQRNKRIIEKQVIFVICILSTVTTILTITLFTRIVAFLFSFLLDIPIFVPKIFYSVPYYIPVLLIVIQLIILMIKKEDRMNNLIIAERYNNSVSTYKNMLRYIEKHRFRSKYIINLCRELCNADGESSSKQISKFSRICECIASRRNMVYLILNPILMMDYHLNISLEVWKKNSGANFENYLNVIAELEALCSLAVIRYDNPCWSMPKIEDKKTRIIAKNIGHPLLGEKRVCNSIKLEEPHEVILITGSNMSGKSTFMRTIGINIILAYAGAPVCADKFNCPIIGLYTCMKISDNLKEGISSFYAEILKIRKIVETSKEGKPILFLLDEIFKGTNSKDRHTGAKVLIKQLSKKGNIGFVSTHDIELGEMEKESDSRVKNYHFSEYYVDNKICFDYKLKTGVSNTRNAVYLMKLAGIEIENK</sequence>
<dbReference type="Proteomes" id="UP000220840">
    <property type="component" value="Unassembled WGS sequence"/>
</dbReference>
<evidence type="ECO:0000313" key="7">
    <source>
        <dbReference type="Proteomes" id="UP000220840"/>
    </source>
</evidence>
<dbReference type="Pfam" id="PF00488">
    <property type="entry name" value="MutS_V"/>
    <property type="match status" value="1"/>
</dbReference>
<dbReference type="InterPro" id="IPR036187">
    <property type="entry name" value="DNA_mismatch_repair_MutS_sf"/>
</dbReference>
<keyword evidence="4" id="KW-1133">Transmembrane helix</keyword>
<dbReference type="InterPro" id="IPR000432">
    <property type="entry name" value="DNA_mismatch_repair_MutS_C"/>
</dbReference>
<feature type="transmembrane region" description="Helical" evidence="4">
    <location>
        <begin position="29"/>
        <end position="47"/>
    </location>
</feature>
<dbReference type="CDD" id="cd03283">
    <property type="entry name" value="ABC_MutS-like"/>
    <property type="match status" value="1"/>
</dbReference>
<feature type="domain" description="DNA mismatch repair proteins mutS family" evidence="5">
    <location>
        <begin position="442"/>
        <end position="621"/>
    </location>
</feature>
<dbReference type="SUPFAM" id="SSF52540">
    <property type="entry name" value="P-loop containing nucleoside triphosphate hydrolases"/>
    <property type="match status" value="1"/>
</dbReference>
<accession>A0A2A7MFV7</accession>
<dbReference type="InterPro" id="IPR027417">
    <property type="entry name" value="P-loop_NTPase"/>
</dbReference>
<keyword evidence="3" id="KW-0238">DNA-binding</keyword>
<name>A0A2A7MFV7_9CLOT</name>
<reference evidence="6 7" key="1">
    <citation type="submission" date="2017-10" db="EMBL/GenBank/DDBJ databases">
        <title>Effective Description of Clostridium neonatale sp. nov. linked to necrotizing enterocolitis in neonates and a clarification of species assignable to the genus Clostridium (Prazmowski 1880) emend. Lawson and Rainey 2016.</title>
        <authorList>
            <person name="Bernard K."/>
            <person name="Burdz T."/>
            <person name="Wiebe D."/>
            <person name="Balcewich B."/>
            <person name="Alfa M."/>
            <person name="Bernier A.-M."/>
        </authorList>
    </citation>
    <scope>NUCLEOTIDE SEQUENCE [LARGE SCALE GENOMIC DNA]</scope>
    <source>
        <strain evidence="6 7">LCDC99A005</strain>
    </source>
</reference>
<proteinExistence type="predicted"/>
<evidence type="ECO:0000256" key="4">
    <source>
        <dbReference type="SAM" id="Phobius"/>
    </source>
</evidence>
<dbReference type="OrthoDB" id="9802448at2"/>
<evidence type="ECO:0000313" key="6">
    <source>
        <dbReference type="EMBL" id="PEG30450.1"/>
    </source>
</evidence>
<feature type="transmembrane region" description="Helical" evidence="4">
    <location>
        <begin position="53"/>
        <end position="73"/>
    </location>
</feature>
<dbReference type="Gene3D" id="1.10.1420.10">
    <property type="match status" value="1"/>
</dbReference>
<organism evidence="6 7">
    <name type="scientific">Clostridium neonatale</name>
    <dbReference type="NCBI Taxonomy" id="137838"/>
    <lineage>
        <taxon>Bacteria</taxon>
        <taxon>Bacillati</taxon>
        <taxon>Bacillota</taxon>
        <taxon>Clostridia</taxon>
        <taxon>Eubacteriales</taxon>
        <taxon>Clostridiaceae</taxon>
        <taxon>Clostridium</taxon>
    </lineage>
</organism>
<dbReference type="SMART" id="SM00534">
    <property type="entry name" value="MUTSac"/>
    <property type="match status" value="1"/>
</dbReference>
<evidence type="ECO:0000256" key="3">
    <source>
        <dbReference type="ARBA" id="ARBA00023125"/>
    </source>
</evidence>
<dbReference type="GO" id="GO:0140664">
    <property type="term" value="F:ATP-dependent DNA damage sensor activity"/>
    <property type="evidence" value="ECO:0007669"/>
    <property type="project" value="InterPro"/>
</dbReference>
<dbReference type="SUPFAM" id="SSF48334">
    <property type="entry name" value="DNA repair protein MutS, domain III"/>
    <property type="match status" value="1"/>
</dbReference>
<keyword evidence="7" id="KW-1185">Reference proteome</keyword>
<evidence type="ECO:0000256" key="2">
    <source>
        <dbReference type="ARBA" id="ARBA00022840"/>
    </source>
</evidence>
<evidence type="ECO:0000259" key="5">
    <source>
        <dbReference type="SMART" id="SM00534"/>
    </source>
</evidence>
<dbReference type="PANTHER" id="PTHR11361:SF99">
    <property type="entry name" value="DNA MISMATCH REPAIR PROTEIN"/>
    <property type="match status" value="1"/>
</dbReference>
<comment type="caution">
    <text evidence="6">The sequence shown here is derived from an EMBL/GenBank/DDBJ whole genome shotgun (WGS) entry which is preliminary data.</text>
</comment>
<keyword evidence="2" id="KW-0067">ATP-binding</keyword>
<dbReference type="EMBL" id="PDCJ01000001">
    <property type="protein sequence ID" value="PEG30450.1"/>
    <property type="molecule type" value="Genomic_DNA"/>
</dbReference>
<keyword evidence="1" id="KW-0547">Nucleotide-binding</keyword>
<dbReference type="GO" id="GO:0006298">
    <property type="term" value="P:mismatch repair"/>
    <property type="evidence" value="ECO:0007669"/>
    <property type="project" value="InterPro"/>
</dbReference>
<dbReference type="GO" id="GO:0005829">
    <property type="term" value="C:cytosol"/>
    <property type="evidence" value="ECO:0007669"/>
    <property type="project" value="TreeGrafter"/>
</dbReference>
<dbReference type="InterPro" id="IPR045076">
    <property type="entry name" value="MutS"/>
</dbReference>
<keyword evidence="4" id="KW-0472">Membrane</keyword>
<feature type="transmembrane region" description="Helical" evidence="4">
    <location>
        <begin position="213"/>
        <end position="237"/>
    </location>
</feature>
<dbReference type="Gene3D" id="3.40.50.300">
    <property type="entry name" value="P-loop containing nucleotide triphosphate hydrolases"/>
    <property type="match status" value="1"/>
</dbReference>
<dbReference type="AlphaFoldDB" id="A0A2A7MFV7"/>
<dbReference type="PANTHER" id="PTHR11361">
    <property type="entry name" value="DNA MISMATCH REPAIR PROTEIN MUTS FAMILY MEMBER"/>
    <property type="match status" value="1"/>
</dbReference>
<keyword evidence="4" id="KW-0812">Transmembrane</keyword>
<evidence type="ECO:0000256" key="1">
    <source>
        <dbReference type="ARBA" id="ARBA00022741"/>
    </source>
</evidence>
<feature type="transmembrane region" description="Helical" evidence="4">
    <location>
        <begin position="257"/>
        <end position="275"/>
    </location>
</feature>